<dbReference type="Pfam" id="PF00076">
    <property type="entry name" value="RRM_1"/>
    <property type="match status" value="1"/>
</dbReference>
<proteinExistence type="predicted"/>
<comment type="caution">
    <text evidence="5">The sequence shown here is derived from an EMBL/GenBank/DDBJ whole genome shotgun (WGS) entry which is preliminary data.</text>
</comment>
<feature type="compositionally biased region" description="Basic and acidic residues" evidence="3">
    <location>
        <begin position="106"/>
        <end position="115"/>
    </location>
</feature>
<dbReference type="GO" id="GO:0005730">
    <property type="term" value="C:nucleolus"/>
    <property type="evidence" value="ECO:0007669"/>
    <property type="project" value="TreeGrafter"/>
</dbReference>
<feature type="region of interest" description="Disordered" evidence="3">
    <location>
        <begin position="210"/>
        <end position="230"/>
    </location>
</feature>
<feature type="compositionally biased region" description="Basic residues" evidence="3">
    <location>
        <begin position="69"/>
        <end position="78"/>
    </location>
</feature>
<evidence type="ECO:0000313" key="5">
    <source>
        <dbReference type="EMBL" id="KAF2729647.1"/>
    </source>
</evidence>
<gene>
    <name evidence="5" type="ORF">EJ04DRAFT_515785</name>
</gene>
<dbReference type="PROSITE" id="PS50102">
    <property type="entry name" value="RRM"/>
    <property type="match status" value="2"/>
</dbReference>
<dbReference type="GO" id="GO:0003723">
    <property type="term" value="F:RNA binding"/>
    <property type="evidence" value="ECO:0007669"/>
    <property type="project" value="UniProtKB-UniRule"/>
</dbReference>
<feature type="compositionally biased region" description="Polar residues" evidence="3">
    <location>
        <begin position="1"/>
        <end position="10"/>
    </location>
</feature>
<dbReference type="PANTHER" id="PTHR23236">
    <property type="entry name" value="EUKARYOTIC TRANSLATION INITIATION FACTOR 4B/4H"/>
    <property type="match status" value="1"/>
</dbReference>
<evidence type="ECO:0000256" key="2">
    <source>
        <dbReference type="PROSITE-ProRule" id="PRU00176"/>
    </source>
</evidence>
<feature type="region of interest" description="Disordered" evidence="3">
    <location>
        <begin position="1"/>
        <end position="115"/>
    </location>
</feature>
<reference evidence="5" key="1">
    <citation type="journal article" date="2020" name="Stud. Mycol.">
        <title>101 Dothideomycetes genomes: a test case for predicting lifestyles and emergence of pathogens.</title>
        <authorList>
            <person name="Haridas S."/>
            <person name="Albert R."/>
            <person name="Binder M."/>
            <person name="Bloem J."/>
            <person name="Labutti K."/>
            <person name="Salamov A."/>
            <person name="Andreopoulos B."/>
            <person name="Baker S."/>
            <person name="Barry K."/>
            <person name="Bills G."/>
            <person name="Bluhm B."/>
            <person name="Cannon C."/>
            <person name="Castanera R."/>
            <person name="Culley D."/>
            <person name="Daum C."/>
            <person name="Ezra D."/>
            <person name="Gonzalez J."/>
            <person name="Henrissat B."/>
            <person name="Kuo A."/>
            <person name="Liang C."/>
            <person name="Lipzen A."/>
            <person name="Lutzoni F."/>
            <person name="Magnuson J."/>
            <person name="Mondo S."/>
            <person name="Nolan M."/>
            <person name="Ohm R."/>
            <person name="Pangilinan J."/>
            <person name="Park H.-J."/>
            <person name="Ramirez L."/>
            <person name="Alfaro M."/>
            <person name="Sun H."/>
            <person name="Tritt A."/>
            <person name="Yoshinaga Y."/>
            <person name="Zwiers L.-H."/>
            <person name="Turgeon B."/>
            <person name="Goodwin S."/>
            <person name="Spatafora J."/>
            <person name="Crous P."/>
            <person name="Grigoriev I."/>
        </authorList>
    </citation>
    <scope>NUCLEOTIDE SEQUENCE</scope>
    <source>
        <strain evidence="5">CBS 125425</strain>
    </source>
</reference>
<sequence length="427" mass="47617">MSRSIDQPVQESEFESKKSKKKSKAKTKHLPSAPVEAQDARTDSKKRKRESVPEEIEVDVTLPEPLSKKAARKAKKQKTQPSTDTPVDGAGNPAAESKATPGQDETEQKPAKRSDYGVWIGNLPWSATKDTLRTFITTNSDIEANQITRVHLPPPTKPSNPNWTTKPLNKGFAYVDFSTELAMYSAIALTETKMDGRPLLIKNAKNFEGRPKQAKEEAIDGTDGKDSKPPNKRIFVGNLGFDTTKDELIAHFGQCGDIEDVHMATFEDSGKCKGFAWVTFGDVEAATAAVKGYIYMEKTKADSDDEGQKKNKFKNRKVYVNRLMGRELRCEFAEDATVRYNKRFGKEKKTDVEGVHPDRQRHFDDEPQSRSKREFPGGNEFQNGAHGKWDRRGKVDPRTIKSGAAHTNAPRASQAIVASQGKKITFD</sequence>
<dbReference type="PANTHER" id="PTHR23236:SF95">
    <property type="entry name" value="NUCLEOLAR PROTEIN 13"/>
    <property type="match status" value="1"/>
</dbReference>
<dbReference type="SMART" id="SM00360">
    <property type="entry name" value="RRM"/>
    <property type="match status" value="2"/>
</dbReference>
<feature type="compositionally biased region" description="Basic and acidic residues" evidence="3">
    <location>
        <begin position="387"/>
        <end position="399"/>
    </location>
</feature>
<dbReference type="InterPro" id="IPR000504">
    <property type="entry name" value="RRM_dom"/>
</dbReference>
<feature type="compositionally biased region" description="Basic and acidic residues" evidence="3">
    <location>
        <begin position="348"/>
        <end position="375"/>
    </location>
</feature>
<feature type="region of interest" description="Disordered" evidence="3">
    <location>
        <begin position="348"/>
        <end position="427"/>
    </location>
</feature>
<dbReference type="AlphaFoldDB" id="A0A9P4QLP4"/>
<accession>A0A9P4QLP4</accession>
<feature type="domain" description="RRM" evidence="4">
    <location>
        <begin position="232"/>
        <end position="335"/>
    </location>
</feature>
<keyword evidence="6" id="KW-1185">Reference proteome</keyword>
<dbReference type="Gene3D" id="3.30.70.330">
    <property type="match status" value="2"/>
</dbReference>
<feature type="compositionally biased region" description="Basic and acidic residues" evidence="3">
    <location>
        <begin position="210"/>
        <end position="229"/>
    </location>
</feature>
<evidence type="ECO:0000313" key="6">
    <source>
        <dbReference type="Proteomes" id="UP000799444"/>
    </source>
</evidence>
<name>A0A9P4QLP4_9PLEO</name>
<dbReference type="InterPro" id="IPR012677">
    <property type="entry name" value="Nucleotide-bd_a/b_plait_sf"/>
</dbReference>
<keyword evidence="1 2" id="KW-0694">RNA-binding</keyword>
<evidence type="ECO:0000259" key="4">
    <source>
        <dbReference type="PROSITE" id="PS50102"/>
    </source>
</evidence>
<dbReference type="InterPro" id="IPR035979">
    <property type="entry name" value="RBD_domain_sf"/>
</dbReference>
<dbReference type="SUPFAM" id="SSF54928">
    <property type="entry name" value="RNA-binding domain, RBD"/>
    <property type="match status" value="1"/>
</dbReference>
<feature type="compositionally biased region" description="Basic residues" evidence="3">
    <location>
        <begin position="18"/>
        <end position="29"/>
    </location>
</feature>
<dbReference type="Proteomes" id="UP000799444">
    <property type="component" value="Unassembled WGS sequence"/>
</dbReference>
<dbReference type="OrthoDB" id="1875751at2759"/>
<evidence type="ECO:0000256" key="1">
    <source>
        <dbReference type="ARBA" id="ARBA00022884"/>
    </source>
</evidence>
<evidence type="ECO:0000256" key="3">
    <source>
        <dbReference type="SAM" id="MobiDB-lite"/>
    </source>
</evidence>
<organism evidence="5 6">
    <name type="scientific">Polyplosphaeria fusca</name>
    <dbReference type="NCBI Taxonomy" id="682080"/>
    <lineage>
        <taxon>Eukaryota</taxon>
        <taxon>Fungi</taxon>
        <taxon>Dikarya</taxon>
        <taxon>Ascomycota</taxon>
        <taxon>Pezizomycotina</taxon>
        <taxon>Dothideomycetes</taxon>
        <taxon>Pleosporomycetidae</taxon>
        <taxon>Pleosporales</taxon>
        <taxon>Tetraplosphaeriaceae</taxon>
        <taxon>Polyplosphaeria</taxon>
    </lineage>
</organism>
<feature type="domain" description="RRM" evidence="4">
    <location>
        <begin position="116"/>
        <end position="206"/>
    </location>
</feature>
<dbReference type="EMBL" id="ML996239">
    <property type="protein sequence ID" value="KAF2729647.1"/>
    <property type="molecule type" value="Genomic_DNA"/>
</dbReference>
<protein>
    <recommendedName>
        <fullName evidence="4">RRM domain-containing protein</fullName>
    </recommendedName>
</protein>